<reference evidence="1 2" key="1">
    <citation type="submission" date="2020-08" db="EMBL/GenBank/DDBJ databases">
        <title>Genomic Encyclopedia of Archaeal and Bacterial Type Strains, Phase II (KMG-II): from individual species to whole genera.</title>
        <authorList>
            <person name="Goeker M."/>
        </authorList>
    </citation>
    <scope>NUCLEOTIDE SEQUENCE [LARGE SCALE GENOMIC DNA]</scope>
    <source>
        <strain evidence="1 2">5AG</strain>
    </source>
</reference>
<dbReference type="EMBL" id="JACHZF010000055">
    <property type="protein sequence ID" value="MBB3332736.1"/>
    <property type="molecule type" value="Genomic_DNA"/>
</dbReference>
<protein>
    <submittedName>
        <fullName evidence="1">Uncharacterized protein</fullName>
    </submittedName>
</protein>
<dbReference type="RefSeq" id="WP_183334510.1">
    <property type="nucleotide sequence ID" value="NZ_JACHZF010000055.1"/>
</dbReference>
<sequence length="80" mass="9446">MLRVTFEDGTVQDYREDEVIEIENYPPSDTPKPGWERTRDYPPEYRRATPLRASVLTDRHRVHLHNGFIKVVKVEKLIAP</sequence>
<proteinExistence type="predicted"/>
<name>A0A7W5PD81_9GAMM</name>
<organism evidence="1 2">
    <name type="scientific">Halomonas campaniensis</name>
    <dbReference type="NCBI Taxonomy" id="213554"/>
    <lineage>
        <taxon>Bacteria</taxon>
        <taxon>Pseudomonadati</taxon>
        <taxon>Pseudomonadota</taxon>
        <taxon>Gammaproteobacteria</taxon>
        <taxon>Oceanospirillales</taxon>
        <taxon>Halomonadaceae</taxon>
        <taxon>Halomonas</taxon>
    </lineage>
</organism>
<gene>
    <name evidence="1" type="ORF">BDK63_003639</name>
</gene>
<evidence type="ECO:0000313" key="2">
    <source>
        <dbReference type="Proteomes" id="UP000553442"/>
    </source>
</evidence>
<comment type="caution">
    <text evidence="1">The sequence shown here is derived from an EMBL/GenBank/DDBJ whole genome shotgun (WGS) entry which is preliminary data.</text>
</comment>
<keyword evidence="2" id="KW-1185">Reference proteome</keyword>
<accession>A0A7W5PD81</accession>
<dbReference type="Proteomes" id="UP000553442">
    <property type="component" value="Unassembled WGS sequence"/>
</dbReference>
<evidence type="ECO:0000313" key="1">
    <source>
        <dbReference type="EMBL" id="MBB3332736.1"/>
    </source>
</evidence>
<dbReference type="AlphaFoldDB" id="A0A7W5PD81"/>